<protein>
    <submittedName>
        <fullName evidence="7">ABC transporter ATP-binding protein</fullName>
    </submittedName>
</protein>
<dbReference type="AlphaFoldDB" id="A0A5C8PC35"/>
<name>A0A5C8PC35_9HYPH</name>
<dbReference type="GO" id="GO:0016887">
    <property type="term" value="F:ATP hydrolysis activity"/>
    <property type="evidence" value="ECO:0007669"/>
    <property type="project" value="InterPro"/>
</dbReference>
<dbReference type="InterPro" id="IPR003439">
    <property type="entry name" value="ABC_transporter-like_ATP-bd"/>
</dbReference>
<comment type="caution">
    <text evidence="7">The sequence shown here is derived from an EMBL/GenBank/DDBJ whole genome shotgun (WGS) entry which is preliminary data.</text>
</comment>
<dbReference type="InterPro" id="IPR003593">
    <property type="entry name" value="AAA+_ATPase"/>
</dbReference>
<proteinExistence type="inferred from homology"/>
<dbReference type="Proteomes" id="UP000321638">
    <property type="component" value="Unassembled WGS sequence"/>
</dbReference>
<dbReference type="SMART" id="SM00382">
    <property type="entry name" value="AAA"/>
    <property type="match status" value="1"/>
</dbReference>
<evidence type="ECO:0000256" key="3">
    <source>
        <dbReference type="ARBA" id="ARBA00022741"/>
    </source>
</evidence>
<gene>
    <name evidence="7" type="ORF">FHP25_30180</name>
</gene>
<organism evidence="7 8">
    <name type="scientific">Vineibacter terrae</name>
    <dbReference type="NCBI Taxonomy" id="2586908"/>
    <lineage>
        <taxon>Bacteria</taxon>
        <taxon>Pseudomonadati</taxon>
        <taxon>Pseudomonadota</taxon>
        <taxon>Alphaproteobacteria</taxon>
        <taxon>Hyphomicrobiales</taxon>
        <taxon>Vineibacter</taxon>
    </lineage>
</organism>
<evidence type="ECO:0000259" key="6">
    <source>
        <dbReference type="PROSITE" id="PS50893"/>
    </source>
</evidence>
<evidence type="ECO:0000313" key="7">
    <source>
        <dbReference type="EMBL" id="TXL71363.1"/>
    </source>
</evidence>
<dbReference type="InterPro" id="IPR017871">
    <property type="entry name" value="ABC_transporter-like_CS"/>
</dbReference>
<dbReference type="GO" id="GO:0015658">
    <property type="term" value="F:branched-chain amino acid transmembrane transporter activity"/>
    <property type="evidence" value="ECO:0007669"/>
    <property type="project" value="TreeGrafter"/>
</dbReference>
<dbReference type="InterPro" id="IPR027417">
    <property type="entry name" value="P-loop_NTPase"/>
</dbReference>
<comment type="similarity">
    <text evidence="1">Belongs to the ABC transporter superfamily.</text>
</comment>
<dbReference type="Gene3D" id="3.40.50.300">
    <property type="entry name" value="P-loop containing nucleotide triphosphate hydrolases"/>
    <property type="match status" value="1"/>
</dbReference>
<keyword evidence="2" id="KW-0813">Transport</keyword>
<dbReference type="Pfam" id="PF00005">
    <property type="entry name" value="ABC_tran"/>
    <property type="match status" value="1"/>
</dbReference>
<evidence type="ECO:0000256" key="5">
    <source>
        <dbReference type="ARBA" id="ARBA00022970"/>
    </source>
</evidence>
<dbReference type="InterPro" id="IPR052156">
    <property type="entry name" value="BCAA_Transport_ATP-bd_LivF"/>
</dbReference>
<dbReference type="EMBL" id="VDUZ01000044">
    <property type="protein sequence ID" value="TXL71363.1"/>
    <property type="molecule type" value="Genomic_DNA"/>
</dbReference>
<dbReference type="GO" id="GO:0005524">
    <property type="term" value="F:ATP binding"/>
    <property type="evidence" value="ECO:0007669"/>
    <property type="project" value="UniProtKB-KW"/>
</dbReference>
<sequence>MLLQAEGLRVGYGEMMALHGISLQAGAGEIVAVLGANGAGKTTLLRTLSGLLSARAGRISFDGHDVSRRPAHQLVRLGISHVPEGRGVLAELTVIENLQLGAYARGGVRKSGGLDRVFELFPVLAERRDQPAGMLSGGEQQMLAIGRSLLARPKLLMIDELSLGLAPRIVHQLMDLMHTIKTEGLSVLLVEQNVHQTLKVADRVYLLVNGHIAFQGTPDALRAEGDLMRTYLGTD</sequence>
<accession>A0A5C8PC35</accession>
<evidence type="ECO:0000256" key="1">
    <source>
        <dbReference type="ARBA" id="ARBA00005417"/>
    </source>
</evidence>
<keyword evidence="8" id="KW-1185">Reference proteome</keyword>
<dbReference type="SUPFAM" id="SSF52540">
    <property type="entry name" value="P-loop containing nucleoside triphosphate hydrolases"/>
    <property type="match status" value="1"/>
</dbReference>
<feature type="domain" description="ABC transporter" evidence="6">
    <location>
        <begin position="3"/>
        <end position="234"/>
    </location>
</feature>
<dbReference type="PROSITE" id="PS50893">
    <property type="entry name" value="ABC_TRANSPORTER_2"/>
    <property type="match status" value="1"/>
</dbReference>
<dbReference type="CDD" id="cd03224">
    <property type="entry name" value="ABC_TM1139_LivF_branched"/>
    <property type="match status" value="1"/>
</dbReference>
<dbReference type="PROSITE" id="PS00211">
    <property type="entry name" value="ABC_TRANSPORTER_1"/>
    <property type="match status" value="1"/>
</dbReference>
<keyword evidence="3" id="KW-0547">Nucleotide-binding</keyword>
<dbReference type="PANTHER" id="PTHR43820">
    <property type="entry name" value="HIGH-AFFINITY BRANCHED-CHAIN AMINO ACID TRANSPORT ATP-BINDING PROTEIN LIVF"/>
    <property type="match status" value="1"/>
</dbReference>
<reference evidence="7 8" key="1">
    <citation type="submission" date="2019-06" db="EMBL/GenBank/DDBJ databases">
        <title>New taxonomy in bacterial strain CC-CFT640, isolated from vineyard.</title>
        <authorList>
            <person name="Lin S.-Y."/>
            <person name="Tsai C.-F."/>
            <person name="Young C.-C."/>
        </authorList>
    </citation>
    <scope>NUCLEOTIDE SEQUENCE [LARGE SCALE GENOMIC DNA]</scope>
    <source>
        <strain evidence="7 8">CC-CFT640</strain>
    </source>
</reference>
<dbReference type="OrthoDB" id="9806149at2"/>
<keyword evidence="5" id="KW-0029">Amino-acid transport</keyword>
<dbReference type="PANTHER" id="PTHR43820:SF4">
    <property type="entry name" value="HIGH-AFFINITY BRANCHED-CHAIN AMINO ACID TRANSPORT ATP-BINDING PROTEIN LIVF"/>
    <property type="match status" value="1"/>
</dbReference>
<evidence type="ECO:0000313" key="8">
    <source>
        <dbReference type="Proteomes" id="UP000321638"/>
    </source>
</evidence>
<evidence type="ECO:0000256" key="4">
    <source>
        <dbReference type="ARBA" id="ARBA00022840"/>
    </source>
</evidence>
<evidence type="ECO:0000256" key="2">
    <source>
        <dbReference type="ARBA" id="ARBA00022448"/>
    </source>
</evidence>
<keyword evidence="4 7" id="KW-0067">ATP-binding</keyword>
<dbReference type="GO" id="GO:0015807">
    <property type="term" value="P:L-amino acid transport"/>
    <property type="evidence" value="ECO:0007669"/>
    <property type="project" value="TreeGrafter"/>
</dbReference>